<organism evidence="2 3">
    <name type="scientific">Exophiala bonariae</name>
    <dbReference type="NCBI Taxonomy" id="1690606"/>
    <lineage>
        <taxon>Eukaryota</taxon>
        <taxon>Fungi</taxon>
        <taxon>Dikarya</taxon>
        <taxon>Ascomycota</taxon>
        <taxon>Pezizomycotina</taxon>
        <taxon>Eurotiomycetes</taxon>
        <taxon>Chaetothyriomycetidae</taxon>
        <taxon>Chaetothyriales</taxon>
        <taxon>Herpotrichiellaceae</taxon>
        <taxon>Exophiala</taxon>
    </lineage>
</organism>
<dbReference type="AlphaFoldDB" id="A0AAV9NEV5"/>
<evidence type="ECO:0008006" key="4">
    <source>
        <dbReference type="Google" id="ProtNLM"/>
    </source>
</evidence>
<gene>
    <name evidence="2" type="ORF">LTR84_001733</name>
</gene>
<evidence type="ECO:0000313" key="3">
    <source>
        <dbReference type="Proteomes" id="UP001358417"/>
    </source>
</evidence>
<feature type="compositionally biased region" description="Low complexity" evidence="1">
    <location>
        <begin position="54"/>
        <end position="65"/>
    </location>
</feature>
<dbReference type="GeneID" id="89969949"/>
<sequence>MTSSEITEEHATAVVEDLTNGFTANRPVSDTDTSTTVRGSASNTLVSGEPVGDSATRSSSAAVARHNNQDIEPPTADNNLKPDITYERAPTTAEAVKHAPAFDTNNATMDDE</sequence>
<evidence type="ECO:0000256" key="1">
    <source>
        <dbReference type="SAM" id="MobiDB-lite"/>
    </source>
</evidence>
<feature type="region of interest" description="Disordered" evidence="1">
    <location>
        <begin position="17"/>
        <end position="112"/>
    </location>
</feature>
<comment type="caution">
    <text evidence="2">The sequence shown here is derived from an EMBL/GenBank/DDBJ whole genome shotgun (WGS) entry which is preliminary data.</text>
</comment>
<dbReference type="EMBL" id="JAVRRD010000011">
    <property type="protein sequence ID" value="KAK5053772.1"/>
    <property type="molecule type" value="Genomic_DNA"/>
</dbReference>
<evidence type="ECO:0000313" key="2">
    <source>
        <dbReference type="EMBL" id="KAK5053772.1"/>
    </source>
</evidence>
<feature type="compositionally biased region" description="Polar residues" evidence="1">
    <location>
        <begin position="103"/>
        <end position="112"/>
    </location>
</feature>
<reference evidence="2 3" key="1">
    <citation type="submission" date="2023-08" db="EMBL/GenBank/DDBJ databases">
        <title>Black Yeasts Isolated from many extreme environments.</title>
        <authorList>
            <person name="Coleine C."/>
            <person name="Stajich J.E."/>
            <person name="Selbmann L."/>
        </authorList>
    </citation>
    <scope>NUCLEOTIDE SEQUENCE [LARGE SCALE GENOMIC DNA]</scope>
    <source>
        <strain evidence="2 3">CCFEE 5792</strain>
    </source>
</reference>
<proteinExistence type="predicted"/>
<accession>A0AAV9NEV5</accession>
<dbReference type="Proteomes" id="UP001358417">
    <property type="component" value="Unassembled WGS sequence"/>
</dbReference>
<protein>
    <recommendedName>
        <fullName evidence="4">SMP domain-containing protein</fullName>
    </recommendedName>
</protein>
<feature type="compositionally biased region" description="Polar residues" evidence="1">
    <location>
        <begin position="20"/>
        <end position="46"/>
    </location>
</feature>
<dbReference type="RefSeq" id="XP_064706897.1">
    <property type="nucleotide sequence ID" value="XM_064845352.1"/>
</dbReference>
<keyword evidence="3" id="KW-1185">Reference proteome</keyword>
<name>A0AAV9NEV5_9EURO</name>